<dbReference type="Gene3D" id="3.30.530.20">
    <property type="match status" value="1"/>
</dbReference>
<protein>
    <submittedName>
        <fullName evidence="1">SRPBCC family protein</fullName>
    </submittedName>
</protein>
<dbReference type="EMBL" id="SRID01000517">
    <property type="protein sequence ID" value="TGA86973.1"/>
    <property type="molecule type" value="Genomic_DNA"/>
</dbReference>
<dbReference type="InterPro" id="IPR019587">
    <property type="entry name" value="Polyketide_cyclase/dehydratase"/>
</dbReference>
<reference evidence="1 2" key="1">
    <citation type="submission" date="2019-03" db="EMBL/GenBank/DDBJ databases">
        <authorList>
            <person name="Gonzalez-Pimentel J.L."/>
        </authorList>
    </citation>
    <scope>NUCLEOTIDE SEQUENCE [LARGE SCALE GENOMIC DNA]</scope>
    <source>
        <strain evidence="1 2">JCM 31289</strain>
    </source>
</reference>
<comment type="caution">
    <text evidence="1">The sequence shown here is derived from an EMBL/GenBank/DDBJ whole genome shotgun (WGS) entry which is preliminary data.</text>
</comment>
<dbReference type="RefSeq" id="WP_135342296.1">
    <property type="nucleotide sequence ID" value="NZ_JBHLTX010000060.1"/>
</dbReference>
<sequence>MTAFRTEHRCPLPPAEAWRRVTDWPRHGAWVPLTRIAAEPPGPTAPGTLVVARTGLGRLAFDDPMEVVRWTPPAPDRPGHCRLVKRGTRVIGWAEIEVRAVPGGSLVSWQEDARVRGLPRLFDAPTAWAGRLVFGRVVRHLLATPAHPR</sequence>
<organism evidence="1 2">
    <name type="scientific">Streptomyces palmae</name>
    <dbReference type="NCBI Taxonomy" id="1701085"/>
    <lineage>
        <taxon>Bacteria</taxon>
        <taxon>Bacillati</taxon>
        <taxon>Actinomycetota</taxon>
        <taxon>Actinomycetes</taxon>
        <taxon>Kitasatosporales</taxon>
        <taxon>Streptomycetaceae</taxon>
        <taxon>Streptomyces</taxon>
    </lineage>
</organism>
<dbReference type="Pfam" id="PF10604">
    <property type="entry name" value="Polyketide_cyc2"/>
    <property type="match status" value="1"/>
</dbReference>
<proteinExistence type="predicted"/>
<gene>
    <name evidence="1" type="ORF">E4099_30225</name>
</gene>
<dbReference type="Proteomes" id="UP000297948">
    <property type="component" value="Unassembled WGS sequence"/>
</dbReference>
<accession>A0A4Z0FX70</accession>
<evidence type="ECO:0000313" key="1">
    <source>
        <dbReference type="EMBL" id="TGA86973.1"/>
    </source>
</evidence>
<dbReference type="InterPro" id="IPR023393">
    <property type="entry name" value="START-like_dom_sf"/>
</dbReference>
<name>A0A4Z0FX70_9ACTN</name>
<evidence type="ECO:0000313" key="2">
    <source>
        <dbReference type="Proteomes" id="UP000297948"/>
    </source>
</evidence>
<dbReference type="SUPFAM" id="SSF55961">
    <property type="entry name" value="Bet v1-like"/>
    <property type="match status" value="1"/>
</dbReference>
<dbReference type="OrthoDB" id="4823586at2"/>
<dbReference type="AlphaFoldDB" id="A0A4Z0FX70"/>
<keyword evidence="2" id="KW-1185">Reference proteome</keyword>